<dbReference type="GO" id="GO:0007608">
    <property type="term" value="P:sensory perception of smell"/>
    <property type="evidence" value="ECO:0007669"/>
    <property type="project" value="TreeGrafter"/>
</dbReference>
<dbReference type="RefSeq" id="XP_026685722.1">
    <property type="nucleotide sequence ID" value="XM_026829921.1"/>
</dbReference>
<dbReference type="EMBL" id="MN731481">
    <property type="protein sequence ID" value="QPZ88896.1"/>
    <property type="molecule type" value="mRNA"/>
</dbReference>
<dbReference type="Pfam" id="PF01395">
    <property type="entry name" value="PBP_GOBP"/>
    <property type="match status" value="1"/>
</dbReference>
<evidence type="ECO:0000256" key="2">
    <source>
        <dbReference type="SAM" id="SignalP"/>
    </source>
</evidence>
<keyword evidence="4" id="KW-1185">Reference proteome</keyword>
<proteinExistence type="evidence at transcript level"/>
<dbReference type="Proteomes" id="UP000079169">
    <property type="component" value="Unplaced"/>
</dbReference>
<dbReference type="SUPFAM" id="SSF47565">
    <property type="entry name" value="Insect pheromone/odorant-binding proteins"/>
    <property type="match status" value="1"/>
</dbReference>
<dbReference type="SMART" id="SM00708">
    <property type="entry name" value="PhBP"/>
    <property type="match status" value="1"/>
</dbReference>
<evidence type="ECO:0000313" key="5">
    <source>
        <dbReference type="RefSeq" id="XP_026685722.1"/>
    </source>
</evidence>
<dbReference type="Gene3D" id="1.10.238.20">
    <property type="entry name" value="Pheromone/general odorant binding protein domain"/>
    <property type="match status" value="1"/>
</dbReference>
<dbReference type="GO" id="GO:0005549">
    <property type="term" value="F:odorant binding"/>
    <property type="evidence" value="ECO:0007669"/>
    <property type="project" value="InterPro"/>
</dbReference>
<dbReference type="GeneID" id="103518003"/>
<accession>A0A3Q0JB31</accession>
<reference evidence="3" key="1">
    <citation type="submission" date="2019-11" db="EMBL/GenBank/DDBJ databases">
        <title>Host plant odors and their recognition by OBPs of Diaphorina citri Kuwayama (Hemiptera: Psyllidae).</title>
        <authorList>
            <person name="Zhengbing W."/>
            <person name="Xinnian Z."/>
        </authorList>
    </citation>
    <scope>NUCLEOTIDE SEQUENCE</scope>
</reference>
<name>A0A3Q0JB31_DIACI</name>
<dbReference type="PANTHER" id="PTHR11857:SF48">
    <property type="entry name" value="GENERAL ODORANT-BINDING PROTEIN 57C-RELATED"/>
    <property type="match status" value="1"/>
</dbReference>
<dbReference type="AlphaFoldDB" id="A0A3Q0JB31"/>
<dbReference type="GO" id="GO:0005615">
    <property type="term" value="C:extracellular space"/>
    <property type="evidence" value="ECO:0007669"/>
    <property type="project" value="TreeGrafter"/>
</dbReference>
<dbReference type="InterPro" id="IPR006170">
    <property type="entry name" value="PBP/GOBP"/>
</dbReference>
<dbReference type="PANTHER" id="PTHR11857">
    <property type="entry name" value="ODORANT BINDING PROTEIN-RELATED"/>
    <property type="match status" value="1"/>
</dbReference>
<gene>
    <name evidence="5" type="primary">LOC103518003</name>
    <name evidence="3" type="synonym">OBP5</name>
</gene>
<feature type="signal peptide" evidence="2">
    <location>
        <begin position="1"/>
        <end position="21"/>
    </location>
</feature>
<dbReference type="PaxDb" id="121845-A0A3Q0JB31"/>
<dbReference type="CDD" id="cd23992">
    <property type="entry name" value="PBP_GOBP"/>
    <property type="match status" value="1"/>
</dbReference>
<keyword evidence="1 2" id="KW-0732">Signal</keyword>
<dbReference type="InterPro" id="IPR036728">
    <property type="entry name" value="PBP_GOBP_sf"/>
</dbReference>
<feature type="chain" id="PRO_5044597877" evidence="2">
    <location>
        <begin position="22"/>
        <end position="155"/>
    </location>
</feature>
<sequence>MTLGQITLSAVLSMIVAVVSGRYIQNSAEDRADFVTICNSTWPTDTDILSSVISEKKFLSIHNKNFKCFLHCLYVHYDWMDQTGGFHLDNMKEELIKTELDDESLDVILFRCPETHSTHACDRAYRFTDCFWRTTMMYGDMDTNELVKYDIHDQD</sequence>
<evidence type="ECO:0000313" key="4">
    <source>
        <dbReference type="Proteomes" id="UP000079169"/>
    </source>
</evidence>
<dbReference type="KEGG" id="dci:103518003"/>
<evidence type="ECO:0000313" key="3">
    <source>
        <dbReference type="EMBL" id="QPZ88896.1"/>
    </source>
</evidence>
<reference evidence="5" key="2">
    <citation type="submission" date="2025-04" db="UniProtKB">
        <authorList>
            <consortium name="RefSeq"/>
        </authorList>
    </citation>
    <scope>IDENTIFICATION</scope>
</reference>
<protein>
    <submittedName>
        <fullName evidence="3">Odorant binding protein 5</fullName>
    </submittedName>
    <submittedName>
        <fullName evidence="5">Uncharacterized protein LOC103518003 isoform X1</fullName>
    </submittedName>
</protein>
<evidence type="ECO:0000256" key="1">
    <source>
        <dbReference type="ARBA" id="ARBA00022729"/>
    </source>
</evidence>
<dbReference type="SMR" id="A0A3Q0JB31"/>
<organism evidence="4 5">
    <name type="scientific">Diaphorina citri</name>
    <name type="common">Asian citrus psyllid</name>
    <dbReference type="NCBI Taxonomy" id="121845"/>
    <lineage>
        <taxon>Eukaryota</taxon>
        <taxon>Metazoa</taxon>
        <taxon>Ecdysozoa</taxon>
        <taxon>Arthropoda</taxon>
        <taxon>Hexapoda</taxon>
        <taxon>Insecta</taxon>
        <taxon>Pterygota</taxon>
        <taxon>Neoptera</taxon>
        <taxon>Paraneoptera</taxon>
        <taxon>Hemiptera</taxon>
        <taxon>Sternorrhyncha</taxon>
        <taxon>Psylloidea</taxon>
        <taxon>Psyllidae</taxon>
        <taxon>Diaphorininae</taxon>
        <taxon>Diaphorina</taxon>
    </lineage>
</organism>